<feature type="region of interest" description="Disordered" evidence="2">
    <location>
        <begin position="1079"/>
        <end position="1118"/>
    </location>
</feature>
<feature type="compositionally biased region" description="Basic and acidic residues" evidence="2">
    <location>
        <begin position="8"/>
        <end position="23"/>
    </location>
</feature>
<feature type="region of interest" description="Disordered" evidence="2">
    <location>
        <begin position="1199"/>
        <end position="1317"/>
    </location>
</feature>
<protein>
    <submittedName>
        <fullName evidence="3">Ubiquinone/menaquinone biosynthesis methyltransferase family protein</fullName>
    </submittedName>
</protein>
<keyword evidence="3" id="KW-0830">Ubiquinone</keyword>
<feature type="compositionally biased region" description="Basic and acidic residues" evidence="2">
    <location>
        <begin position="1377"/>
        <end position="1393"/>
    </location>
</feature>
<feature type="compositionally biased region" description="Polar residues" evidence="2">
    <location>
        <begin position="25"/>
        <end position="35"/>
    </location>
</feature>
<dbReference type="eggNOG" id="KOG1540">
    <property type="taxonomic scope" value="Eukaryota"/>
</dbReference>
<dbReference type="EMBL" id="GG662639">
    <property type="protein sequence ID" value="EAR99401.2"/>
    <property type="molecule type" value="Genomic_DNA"/>
</dbReference>
<organism evidence="3 4">
    <name type="scientific">Tetrahymena thermophila (strain SB210)</name>
    <dbReference type="NCBI Taxonomy" id="312017"/>
    <lineage>
        <taxon>Eukaryota</taxon>
        <taxon>Sar</taxon>
        <taxon>Alveolata</taxon>
        <taxon>Ciliophora</taxon>
        <taxon>Intramacronucleata</taxon>
        <taxon>Oligohymenophorea</taxon>
        <taxon>Hymenostomatida</taxon>
        <taxon>Tetrahymenina</taxon>
        <taxon>Tetrahymenidae</taxon>
        <taxon>Tetrahymena</taxon>
    </lineage>
</organism>
<feature type="region of interest" description="Disordered" evidence="2">
    <location>
        <begin position="1377"/>
        <end position="1455"/>
    </location>
</feature>
<feature type="region of interest" description="Disordered" evidence="2">
    <location>
        <begin position="105"/>
        <end position="150"/>
    </location>
</feature>
<evidence type="ECO:0000256" key="1">
    <source>
        <dbReference type="SAM" id="Coils"/>
    </source>
</evidence>
<feature type="compositionally biased region" description="Polar residues" evidence="2">
    <location>
        <begin position="635"/>
        <end position="683"/>
    </location>
</feature>
<feature type="compositionally biased region" description="Polar residues" evidence="2">
    <location>
        <begin position="706"/>
        <end position="720"/>
    </location>
</feature>
<feature type="compositionally biased region" description="Basic and acidic residues" evidence="2">
    <location>
        <begin position="1277"/>
        <end position="1286"/>
    </location>
</feature>
<dbReference type="Proteomes" id="UP000009168">
    <property type="component" value="Unassembled WGS sequence"/>
</dbReference>
<feature type="compositionally biased region" description="Low complexity" evidence="2">
    <location>
        <begin position="721"/>
        <end position="735"/>
    </location>
</feature>
<accession>I7M8P3</accession>
<feature type="compositionally biased region" description="Basic and acidic residues" evidence="2">
    <location>
        <begin position="1243"/>
        <end position="1263"/>
    </location>
</feature>
<dbReference type="KEGG" id="tet:TTHERM_00133670"/>
<feature type="compositionally biased region" description="Polar residues" evidence="2">
    <location>
        <begin position="43"/>
        <end position="55"/>
    </location>
</feature>
<name>I7M8P3_TETTS</name>
<feature type="compositionally biased region" description="Basic and acidic residues" evidence="2">
    <location>
        <begin position="135"/>
        <end position="149"/>
    </location>
</feature>
<dbReference type="InParanoid" id="I7M8P3"/>
<dbReference type="GeneID" id="7829249"/>
<feature type="compositionally biased region" description="Basic and acidic residues" evidence="2">
    <location>
        <begin position="1341"/>
        <end position="1358"/>
    </location>
</feature>
<feature type="compositionally biased region" description="Polar residues" evidence="2">
    <location>
        <begin position="105"/>
        <end position="119"/>
    </location>
</feature>
<keyword evidence="4" id="KW-1185">Reference proteome</keyword>
<feature type="compositionally biased region" description="Polar residues" evidence="2">
    <location>
        <begin position="1287"/>
        <end position="1315"/>
    </location>
</feature>
<feature type="compositionally biased region" description="Polar residues" evidence="2">
    <location>
        <begin position="580"/>
        <end position="595"/>
    </location>
</feature>
<feature type="compositionally biased region" description="Polar residues" evidence="2">
    <location>
        <begin position="1265"/>
        <end position="1276"/>
    </location>
</feature>
<keyword evidence="3" id="KW-0489">Methyltransferase</keyword>
<feature type="compositionally biased region" description="Low complexity" evidence="2">
    <location>
        <begin position="690"/>
        <end position="705"/>
    </location>
</feature>
<dbReference type="GO" id="GO:0008168">
    <property type="term" value="F:methyltransferase activity"/>
    <property type="evidence" value="ECO:0007669"/>
    <property type="project" value="UniProtKB-KW"/>
</dbReference>
<feature type="compositionally biased region" description="Low complexity" evidence="2">
    <location>
        <begin position="749"/>
        <end position="765"/>
    </location>
</feature>
<sequence length="1455" mass="169602">MSQANIQHETHNVQNNEHDHAHIQDPQNSQNIQGQTHHDQIKEQNVQHQNDEQSSNKIIQDGSAHHENKGVQSISVISGAEQEEQEDYLKQNSIQYFDEKEQHLNNQPLTERSQNQNSEQIHKEKEQTSPPSNNDNDHESAEKKVEQDNQMHLSGHVLSQQEREFIIKQNNHNNNNGKAVISGKKNIKEGQSSLVTPKKRLSIQRLSAQKNLNSEDSTEKQLYSMNDASEITKSNNQIEKNEQNQELVKLRLQNDKLREELKSLSDKLSIVIEKNQKNIASSKNRLNNQTSDPVLKQELNNAYKLIDAIQRDNKKLQSQVYEGGHYEKVMKLENDLKSKDQEIKLIKRELELTKKLQKIAASQESDKKDIQIRKEDFNEKYVLKQKIKELQDKLSEQEDKFNKQYKEFLSMEKEYKKLCEKNNIKPNFIFNEQENAFERQSKPSQIQLVSRDRKSGSLANNPRRSESLKPLDKSKLVQNNSVVDQIGAAGLANDPEFSNLEFNEQNFQEILQKARVYKKSKISNEKKLNNEINELKNILGQKNQEILALKQQLLNRDRQSNNLQSQINQLKRQKQNLNEQQNYNQPQMVDNNISIDENDGYDNNYIPGADQTNNSIQYATPMKEERQIPKKKLLPQNSNLKNKSKSPLQKQIVTQPDSQTSRNLISNPSTNLPFSTSNNSSPVKKSAKKQIQLNPINHINNPQPQYSSYEPNINSNNNRYPQQKKTTPTQPKQQQHSLQEIPNHNIKKQTNQKQLQQQPRQSDQQLSKKSDINQSVEEFNSYSPTRFQNDEKNMPVQNNVLLSEQNLNMDDIISHHKGISPQQQVLIPLTLRDVQIGAEVGDSYKFTDRITLKQNYHHKIVLVKVAHDEKGIIGIQCFYRLQKTSQIVEGEMHIIKDQNSNIILDDEQYITEEFNADDKQDGDYIKYVQGTLNTETSQIVNLIFVSAKGYRKLLGLQQQNNYENLQSFNLEISENEVPICLYGSLQKQYGDNENPTGSILTMIGFNVERDDNQIEENIKAFYTEDDQVRTEFELNQKQQEMKKKKNNNSTKFIRDENHQQENNQQFSQNNSQLNIQHIQQKENQDNHHNHIESNQDHANQKQNNSYESPYFKSEDKRDQQVDHINPIQIVNQADHHEKNEQINQKQHNSEAISQQQFKLDANQQNSVQNDEEDNEFTLSNMNVQNDDKKDKLDSHGQDLLLKSPQNHSSQHPSRNSQYQTQQIQGHSKDIQKAQESISRNSNSHKESEIIDKKNNQNEHKKENQASQKSSSPQIDQTVHHDSDISRNKQQPSSQNDQHVPSSLSQRNNEGQNNEPNQKEIKDKHQEELVQQKTQVNQQNQKSEHNHEILNRDESKNEFIEPQNIAENLKMHEKIDKPDEKQKKQINKEQDNHHPQNPIDPTHLSHNDNNNHQKQNDQDHQEHNNHNHQEHYDHNHQNDKHNQNTKLENKLEAQNV</sequence>
<feature type="compositionally biased region" description="Basic and acidic residues" evidence="2">
    <location>
        <begin position="1402"/>
        <end position="1455"/>
    </location>
</feature>
<feature type="coiled-coil region" evidence="1">
    <location>
        <begin position="380"/>
        <end position="407"/>
    </location>
</feature>
<feature type="compositionally biased region" description="Polar residues" evidence="2">
    <location>
        <begin position="1203"/>
        <end position="1225"/>
    </location>
</feature>
<keyword evidence="1" id="KW-0175">Coiled coil</keyword>
<feature type="compositionally biased region" description="Basic and acidic residues" evidence="2">
    <location>
        <begin position="463"/>
        <end position="473"/>
    </location>
</feature>
<gene>
    <name evidence="3" type="ORF">TTHERM_00133670</name>
</gene>
<reference evidence="4" key="1">
    <citation type="journal article" date="2006" name="PLoS Biol.">
        <title>Macronuclear genome sequence of the ciliate Tetrahymena thermophila, a model eukaryote.</title>
        <authorList>
            <person name="Eisen J.A."/>
            <person name="Coyne R.S."/>
            <person name="Wu M."/>
            <person name="Wu D."/>
            <person name="Thiagarajan M."/>
            <person name="Wortman J.R."/>
            <person name="Badger J.H."/>
            <person name="Ren Q."/>
            <person name="Amedeo P."/>
            <person name="Jones K.M."/>
            <person name="Tallon L.J."/>
            <person name="Delcher A.L."/>
            <person name="Salzberg S.L."/>
            <person name="Silva J.C."/>
            <person name="Haas B.J."/>
            <person name="Majoros W.H."/>
            <person name="Farzad M."/>
            <person name="Carlton J.M."/>
            <person name="Smith R.K. Jr."/>
            <person name="Garg J."/>
            <person name="Pearlman R.E."/>
            <person name="Karrer K.M."/>
            <person name="Sun L."/>
            <person name="Manning G."/>
            <person name="Elde N.C."/>
            <person name="Turkewitz A.P."/>
            <person name="Asai D.J."/>
            <person name="Wilkes D.E."/>
            <person name="Wang Y."/>
            <person name="Cai H."/>
            <person name="Collins K."/>
            <person name="Stewart B.A."/>
            <person name="Lee S.R."/>
            <person name="Wilamowska K."/>
            <person name="Weinberg Z."/>
            <person name="Ruzzo W.L."/>
            <person name="Wloga D."/>
            <person name="Gaertig J."/>
            <person name="Frankel J."/>
            <person name="Tsao C.-C."/>
            <person name="Gorovsky M.A."/>
            <person name="Keeling P.J."/>
            <person name="Waller R.F."/>
            <person name="Patron N.J."/>
            <person name="Cherry J.M."/>
            <person name="Stover N.A."/>
            <person name="Krieger C.J."/>
            <person name="del Toro C."/>
            <person name="Ryder H.F."/>
            <person name="Williamson S.C."/>
            <person name="Barbeau R.A."/>
            <person name="Hamilton E.P."/>
            <person name="Orias E."/>
        </authorList>
    </citation>
    <scope>NUCLEOTIDE SEQUENCE [LARGE SCALE GENOMIC DNA]</scope>
    <source>
        <strain evidence="4">SB210</strain>
    </source>
</reference>
<dbReference type="RefSeq" id="XP_001019646.2">
    <property type="nucleotide sequence ID" value="XM_001019646.2"/>
</dbReference>
<feature type="coiled-coil region" evidence="1">
    <location>
        <begin position="240"/>
        <end position="356"/>
    </location>
</feature>
<evidence type="ECO:0000256" key="2">
    <source>
        <dbReference type="SAM" id="MobiDB-lite"/>
    </source>
</evidence>
<feature type="compositionally biased region" description="Low complexity" evidence="2">
    <location>
        <begin position="1330"/>
        <end position="1340"/>
    </location>
</feature>
<evidence type="ECO:0000313" key="3">
    <source>
        <dbReference type="EMBL" id="EAR99401.2"/>
    </source>
</evidence>
<feature type="region of interest" description="Disordered" evidence="2">
    <location>
        <begin position="1330"/>
        <end position="1358"/>
    </location>
</feature>
<dbReference type="GO" id="GO:0032259">
    <property type="term" value="P:methylation"/>
    <property type="evidence" value="ECO:0007669"/>
    <property type="project" value="UniProtKB-KW"/>
</dbReference>
<proteinExistence type="predicted"/>
<feature type="region of interest" description="Disordered" evidence="2">
    <location>
        <begin position="1"/>
        <end position="55"/>
    </location>
</feature>
<feature type="region of interest" description="Disordered" evidence="2">
    <location>
        <begin position="580"/>
        <end position="776"/>
    </location>
</feature>
<keyword evidence="3" id="KW-0808">Transferase</keyword>
<evidence type="ECO:0000313" key="4">
    <source>
        <dbReference type="Proteomes" id="UP000009168"/>
    </source>
</evidence>
<feature type="region of interest" description="Disordered" evidence="2">
    <location>
        <begin position="440"/>
        <end position="473"/>
    </location>
</feature>
<feature type="compositionally biased region" description="Basic and acidic residues" evidence="2">
    <location>
        <begin position="1079"/>
        <end position="1099"/>
    </location>
</feature>